<evidence type="ECO:0000256" key="7">
    <source>
        <dbReference type="SAM" id="SignalP"/>
    </source>
</evidence>
<evidence type="ECO:0000256" key="1">
    <source>
        <dbReference type="ARBA" id="ARBA00004167"/>
    </source>
</evidence>
<evidence type="ECO:0008006" key="10">
    <source>
        <dbReference type="Google" id="ProtNLM"/>
    </source>
</evidence>
<dbReference type="PANTHER" id="PTHR15549:SF33">
    <property type="entry name" value="MEMBRANE PROTEIN WSC4, PUTATIVE (AFU_ORTHOLOGUE AFUA_5G09020)-RELATED"/>
    <property type="match status" value="1"/>
</dbReference>
<dbReference type="EMBL" id="JAFFGZ010000008">
    <property type="protein sequence ID" value="KAK4641082.1"/>
    <property type="molecule type" value="Genomic_DNA"/>
</dbReference>
<comment type="subcellular location">
    <subcellularLocation>
        <location evidence="1">Membrane</location>
        <topology evidence="1">Single-pass membrane protein</topology>
    </subcellularLocation>
</comment>
<gene>
    <name evidence="8" type="ORF">QC761_609190</name>
</gene>
<organism evidence="8 9">
    <name type="scientific">Podospora bellae-mahoneyi</name>
    <dbReference type="NCBI Taxonomy" id="2093777"/>
    <lineage>
        <taxon>Eukaryota</taxon>
        <taxon>Fungi</taxon>
        <taxon>Dikarya</taxon>
        <taxon>Ascomycota</taxon>
        <taxon>Pezizomycotina</taxon>
        <taxon>Sordariomycetes</taxon>
        <taxon>Sordariomycetidae</taxon>
        <taxon>Sordariales</taxon>
        <taxon>Podosporaceae</taxon>
        <taxon>Podospora</taxon>
    </lineage>
</organism>
<reference evidence="8 9" key="1">
    <citation type="journal article" date="2023" name="bioRxiv">
        <title>High-quality genome assemblies of four members of thePodospora anserinaspecies complex.</title>
        <authorList>
            <person name="Ament-Velasquez S.L."/>
            <person name="Vogan A.A."/>
            <person name="Wallerman O."/>
            <person name="Hartmann F."/>
            <person name="Gautier V."/>
            <person name="Silar P."/>
            <person name="Giraud T."/>
            <person name="Johannesson H."/>
        </authorList>
    </citation>
    <scope>NUCLEOTIDE SEQUENCE [LARGE SCALE GENOMIC DNA]</scope>
    <source>
        <strain evidence="8 9">CBS 112042</strain>
    </source>
</reference>
<feature type="compositionally biased region" description="Low complexity" evidence="5">
    <location>
        <begin position="121"/>
        <end position="154"/>
    </location>
</feature>
<evidence type="ECO:0000256" key="6">
    <source>
        <dbReference type="SAM" id="Phobius"/>
    </source>
</evidence>
<accession>A0ABR0FDT4</accession>
<evidence type="ECO:0000313" key="9">
    <source>
        <dbReference type="Proteomes" id="UP001322138"/>
    </source>
</evidence>
<feature type="chain" id="PRO_5045123958" description="Extracellular membrane protein CFEM domain-containing protein" evidence="7">
    <location>
        <begin position="26"/>
        <end position="345"/>
    </location>
</feature>
<dbReference type="Proteomes" id="UP001322138">
    <property type="component" value="Unassembled WGS sequence"/>
</dbReference>
<keyword evidence="4 6" id="KW-0472">Membrane</keyword>
<keyword evidence="3 6" id="KW-1133">Transmembrane helix</keyword>
<dbReference type="RefSeq" id="XP_062730058.1">
    <property type="nucleotide sequence ID" value="XM_062881338.1"/>
</dbReference>
<dbReference type="GeneID" id="87900820"/>
<protein>
    <recommendedName>
        <fullName evidence="10">Extracellular membrane protein CFEM domain-containing protein</fullName>
    </recommendedName>
</protein>
<keyword evidence="7" id="KW-0732">Signal</keyword>
<proteinExistence type="predicted"/>
<evidence type="ECO:0000256" key="4">
    <source>
        <dbReference type="ARBA" id="ARBA00023136"/>
    </source>
</evidence>
<evidence type="ECO:0000313" key="8">
    <source>
        <dbReference type="EMBL" id="KAK4641082.1"/>
    </source>
</evidence>
<sequence length="345" mass="36138">MISLGKLRTLPSALAILVLASTVQGASINFHFYPETAQGCMYAAADASKCETGVVKTTNECLCQNGGGFIKNTASCLGQSSRDDLQQVYDTMSGACRDSRTPMGISEKQFMDFADGATTTSTSITTTTAPTSTTTTSSTTSTTTSTESPPASTEPADEGSQGLPTAALAGIIAGSVVGVAVVAGVVFFLLRKKRKQGEESHPMLPDSYTQPPLSQSAHMSVTPSASGTSGGYVSPPDTGVWPPQDQPKWMPSPEPAKAAYNRASGYNWESPEHLSLPPDTQAQAQAQAHNRYTAFQPFQPHMSTVQPPIHEMDVPVGHPAAGGEGPVEMSGTPIQSPGPRWTGQR</sequence>
<feature type="signal peptide" evidence="7">
    <location>
        <begin position="1"/>
        <end position="25"/>
    </location>
</feature>
<dbReference type="PANTHER" id="PTHR15549">
    <property type="entry name" value="PAIRED IMMUNOGLOBULIN-LIKE TYPE 2 RECEPTOR"/>
    <property type="match status" value="1"/>
</dbReference>
<dbReference type="Pfam" id="PF05808">
    <property type="entry name" value="Podoplanin"/>
    <property type="match status" value="1"/>
</dbReference>
<keyword evidence="9" id="KW-1185">Reference proteome</keyword>
<feature type="region of interest" description="Disordered" evidence="5">
    <location>
        <begin position="121"/>
        <end position="161"/>
    </location>
</feature>
<keyword evidence="2 6" id="KW-0812">Transmembrane</keyword>
<dbReference type="InterPro" id="IPR051694">
    <property type="entry name" value="Immunoregulatory_rcpt-like"/>
</dbReference>
<evidence type="ECO:0000256" key="3">
    <source>
        <dbReference type="ARBA" id="ARBA00022989"/>
    </source>
</evidence>
<name>A0ABR0FDT4_9PEZI</name>
<feature type="transmembrane region" description="Helical" evidence="6">
    <location>
        <begin position="166"/>
        <end position="190"/>
    </location>
</feature>
<evidence type="ECO:0000256" key="2">
    <source>
        <dbReference type="ARBA" id="ARBA00022692"/>
    </source>
</evidence>
<feature type="region of interest" description="Disordered" evidence="5">
    <location>
        <begin position="300"/>
        <end position="345"/>
    </location>
</feature>
<evidence type="ECO:0000256" key="5">
    <source>
        <dbReference type="SAM" id="MobiDB-lite"/>
    </source>
</evidence>
<feature type="compositionally biased region" description="Polar residues" evidence="5">
    <location>
        <begin position="207"/>
        <end position="227"/>
    </location>
</feature>
<feature type="region of interest" description="Disordered" evidence="5">
    <location>
        <begin position="195"/>
        <end position="258"/>
    </location>
</feature>
<comment type="caution">
    <text evidence="8">The sequence shown here is derived from an EMBL/GenBank/DDBJ whole genome shotgun (WGS) entry which is preliminary data.</text>
</comment>